<sequence>MFTDFPFTEYPQIPLLFILPKKHGTSMGSAVAPSLANLFVYGLKKTPFHKEPYLTHIKQYFRYVNDTFMCDGPLNKLFKEHPRFAYKRGAFHKDILCLTQPLDTKNLTEGKPKLDTFTCMDCNCCSSFIKAPNIHHLLSGVEIKLRAYATCKSKYVIYALKCICVMLYVGKTILPVNMHIKEHKHNIRNFKKDSYTDYPRCLGIFAISTIVPANLNGKY</sequence>
<name>A0A974CZU7_XENLA</name>
<dbReference type="Proteomes" id="UP000694892">
    <property type="component" value="Chromosome 4S"/>
</dbReference>
<protein>
    <recommendedName>
        <fullName evidence="3">Reverse transcriptase domain-containing protein</fullName>
    </recommendedName>
</protein>
<dbReference type="AlphaFoldDB" id="A0A974CZU7"/>
<accession>A0A974CZU7</accession>
<dbReference type="PANTHER" id="PTHR21301">
    <property type="entry name" value="REVERSE TRANSCRIPTASE"/>
    <property type="match status" value="1"/>
</dbReference>
<dbReference type="PANTHER" id="PTHR21301:SF12">
    <property type="match status" value="1"/>
</dbReference>
<evidence type="ECO:0008006" key="3">
    <source>
        <dbReference type="Google" id="ProtNLM"/>
    </source>
</evidence>
<dbReference type="EMBL" id="CM004473">
    <property type="protein sequence ID" value="OCT82438.1"/>
    <property type="molecule type" value="Genomic_DNA"/>
</dbReference>
<gene>
    <name evidence="1" type="ORF">XELAEV_18024968mg</name>
</gene>
<organism evidence="1 2">
    <name type="scientific">Xenopus laevis</name>
    <name type="common">African clawed frog</name>
    <dbReference type="NCBI Taxonomy" id="8355"/>
    <lineage>
        <taxon>Eukaryota</taxon>
        <taxon>Metazoa</taxon>
        <taxon>Chordata</taxon>
        <taxon>Craniata</taxon>
        <taxon>Vertebrata</taxon>
        <taxon>Euteleostomi</taxon>
        <taxon>Amphibia</taxon>
        <taxon>Batrachia</taxon>
        <taxon>Anura</taxon>
        <taxon>Pipoidea</taxon>
        <taxon>Pipidae</taxon>
        <taxon>Xenopodinae</taxon>
        <taxon>Xenopus</taxon>
        <taxon>Xenopus</taxon>
    </lineage>
</organism>
<proteinExistence type="predicted"/>
<reference evidence="2" key="1">
    <citation type="journal article" date="2016" name="Nature">
        <title>Genome evolution in the allotetraploid frog Xenopus laevis.</title>
        <authorList>
            <person name="Session A.M."/>
            <person name="Uno Y."/>
            <person name="Kwon T."/>
            <person name="Chapman J.A."/>
            <person name="Toyoda A."/>
            <person name="Takahashi S."/>
            <person name="Fukui A."/>
            <person name="Hikosaka A."/>
            <person name="Suzuki A."/>
            <person name="Kondo M."/>
            <person name="van Heeringen S.J."/>
            <person name="Quigley I."/>
            <person name="Heinz S."/>
            <person name="Ogino H."/>
            <person name="Ochi H."/>
            <person name="Hellsten U."/>
            <person name="Lyons J.B."/>
            <person name="Simakov O."/>
            <person name="Putnam N."/>
            <person name="Stites J."/>
            <person name="Kuroki Y."/>
            <person name="Tanaka T."/>
            <person name="Michiue T."/>
            <person name="Watanabe M."/>
            <person name="Bogdanovic O."/>
            <person name="Lister R."/>
            <person name="Georgiou G."/>
            <person name="Paranjpe S.S."/>
            <person name="van Kruijsbergen I."/>
            <person name="Shu S."/>
            <person name="Carlson J."/>
            <person name="Kinoshita T."/>
            <person name="Ohta Y."/>
            <person name="Mawaribuchi S."/>
            <person name="Jenkins J."/>
            <person name="Grimwood J."/>
            <person name="Schmutz J."/>
            <person name="Mitros T."/>
            <person name="Mozaffari S.V."/>
            <person name="Suzuki Y."/>
            <person name="Haramoto Y."/>
            <person name="Yamamoto T.S."/>
            <person name="Takagi C."/>
            <person name="Heald R."/>
            <person name="Miller K."/>
            <person name="Haudenschild C."/>
            <person name="Kitzman J."/>
            <person name="Nakayama T."/>
            <person name="Izutsu Y."/>
            <person name="Robert J."/>
            <person name="Fortriede J."/>
            <person name="Burns K."/>
            <person name="Lotay V."/>
            <person name="Karimi K."/>
            <person name="Yasuoka Y."/>
            <person name="Dichmann D.S."/>
            <person name="Flajnik M.F."/>
            <person name="Houston D.W."/>
            <person name="Shendure J."/>
            <person name="DuPasquier L."/>
            <person name="Vize P.D."/>
            <person name="Zorn A.M."/>
            <person name="Ito M."/>
            <person name="Marcotte E.M."/>
            <person name="Wallingford J.B."/>
            <person name="Ito Y."/>
            <person name="Asashima M."/>
            <person name="Ueno N."/>
            <person name="Matsuda Y."/>
            <person name="Veenstra G.J."/>
            <person name="Fujiyama A."/>
            <person name="Harland R.M."/>
            <person name="Taira M."/>
            <person name="Rokhsar D.S."/>
        </authorList>
    </citation>
    <scope>NUCLEOTIDE SEQUENCE [LARGE SCALE GENOMIC DNA]</scope>
    <source>
        <strain evidence="2">J</strain>
    </source>
</reference>
<evidence type="ECO:0000313" key="1">
    <source>
        <dbReference type="EMBL" id="OCT82438.1"/>
    </source>
</evidence>
<evidence type="ECO:0000313" key="2">
    <source>
        <dbReference type="Proteomes" id="UP000694892"/>
    </source>
</evidence>